<dbReference type="AlphaFoldDB" id="A0A0D2KH28"/>
<dbReference type="GO" id="GO:0006635">
    <property type="term" value="P:fatty acid beta-oxidation"/>
    <property type="evidence" value="ECO:0007669"/>
    <property type="project" value="TreeGrafter"/>
</dbReference>
<dbReference type="VEuPathDB" id="FungiDB:Z520_08193"/>
<dbReference type="InterPro" id="IPR001753">
    <property type="entry name" value="Enoyl-CoA_hydra/iso"/>
</dbReference>
<protein>
    <recommendedName>
        <fullName evidence="4">Enoyl-CoA hydratase</fullName>
    </recommendedName>
</protein>
<dbReference type="CDD" id="cd06558">
    <property type="entry name" value="crotonase-like"/>
    <property type="match status" value="1"/>
</dbReference>
<dbReference type="RefSeq" id="XP_016630061.1">
    <property type="nucleotide sequence ID" value="XM_016778690.1"/>
</dbReference>
<evidence type="ECO:0000256" key="1">
    <source>
        <dbReference type="ARBA" id="ARBA00005254"/>
    </source>
</evidence>
<keyword evidence="3" id="KW-1185">Reference proteome</keyword>
<accession>A0A0D2KH28</accession>
<sequence>MATICLPSRRCSANLRRALLPSRSTIRQQCAMSNACKRTPIPVVPSAHSAARNIRSPWTRGCKVREADRLACQHPRRHFHVTRVCQQSTAAAPSSDKNSSGDIICSVTPSSNGEGRTVATVTISNAARLNSLNSTLIDKLTSTLRSLASEPNLCCVVINGAVSESKVPAFSSGANIFEMATINNYNDAKDFISRLHGACQAARDLPVVTIAQIHGLCFGGALELAAACDFRYATHESSFSMPETKFGIPSVIEARLLANIVGWQRTKELVYLAKVYNAKEMEKWSLIDASYEDTRQLQQEVDKVVELVASNGPEAMRAQKRLVKLWEETNLAFGVRAGLDAFASMFSDGGTEPAKYMREFTERKHSKR</sequence>
<dbReference type="SUPFAM" id="SSF52096">
    <property type="entry name" value="ClpP/crotonase"/>
    <property type="match status" value="1"/>
</dbReference>
<dbReference type="STRING" id="1442371.A0A0D2KH28"/>
<dbReference type="PANTHER" id="PTHR11941:SF171">
    <property type="entry name" value="SD19268P"/>
    <property type="match status" value="1"/>
</dbReference>
<gene>
    <name evidence="2" type="ORF">Z520_08193</name>
</gene>
<dbReference type="PANTHER" id="PTHR11941">
    <property type="entry name" value="ENOYL-COA HYDRATASE-RELATED"/>
    <property type="match status" value="1"/>
</dbReference>
<dbReference type="OrthoDB" id="410701at2759"/>
<organism evidence="2 3">
    <name type="scientific">Fonsecaea multimorphosa CBS 102226</name>
    <dbReference type="NCBI Taxonomy" id="1442371"/>
    <lineage>
        <taxon>Eukaryota</taxon>
        <taxon>Fungi</taxon>
        <taxon>Dikarya</taxon>
        <taxon>Ascomycota</taxon>
        <taxon>Pezizomycotina</taxon>
        <taxon>Eurotiomycetes</taxon>
        <taxon>Chaetothyriomycetidae</taxon>
        <taxon>Chaetothyriales</taxon>
        <taxon>Herpotrichiellaceae</taxon>
        <taxon>Fonsecaea</taxon>
    </lineage>
</organism>
<comment type="similarity">
    <text evidence="1">Belongs to the enoyl-CoA hydratase/isomerase family.</text>
</comment>
<dbReference type="Pfam" id="PF00378">
    <property type="entry name" value="ECH_1"/>
    <property type="match status" value="1"/>
</dbReference>
<evidence type="ECO:0000313" key="2">
    <source>
        <dbReference type="EMBL" id="KIX95938.1"/>
    </source>
</evidence>
<evidence type="ECO:0000313" key="3">
    <source>
        <dbReference type="Proteomes" id="UP000053411"/>
    </source>
</evidence>
<evidence type="ECO:0008006" key="4">
    <source>
        <dbReference type="Google" id="ProtNLM"/>
    </source>
</evidence>
<dbReference type="GO" id="GO:0005739">
    <property type="term" value="C:mitochondrion"/>
    <property type="evidence" value="ECO:0007669"/>
    <property type="project" value="TreeGrafter"/>
</dbReference>
<dbReference type="GeneID" id="27713939"/>
<dbReference type="EMBL" id="KN848079">
    <property type="protein sequence ID" value="KIX95938.1"/>
    <property type="molecule type" value="Genomic_DNA"/>
</dbReference>
<dbReference type="InterPro" id="IPR029045">
    <property type="entry name" value="ClpP/crotonase-like_dom_sf"/>
</dbReference>
<dbReference type="Proteomes" id="UP000053411">
    <property type="component" value="Unassembled WGS sequence"/>
</dbReference>
<proteinExistence type="inferred from homology"/>
<name>A0A0D2KH28_9EURO</name>
<reference evidence="2 3" key="1">
    <citation type="submission" date="2015-01" db="EMBL/GenBank/DDBJ databases">
        <title>The Genome Sequence of Fonsecaea multimorphosa CBS 102226.</title>
        <authorList>
            <consortium name="The Broad Institute Genomics Platform"/>
            <person name="Cuomo C."/>
            <person name="de Hoog S."/>
            <person name="Gorbushina A."/>
            <person name="Stielow B."/>
            <person name="Teixiera M."/>
            <person name="Abouelleil A."/>
            <person name="Chapman S.B."/>
            <person name="Priest M."/>
            <person name="Young S.K."/>
            <person name="Wortman J."/>
            <person name="Nusbaum C."/>
            <person name="Birren B."/>
        </authorList>
    </citation>
    <scope>NUCLEOTIDE SEQUENCE [LARGE SCALE GENOMIC DNA]</scope>
    <source>
        <strain evidence="2 3">CBS 102226</strain>
    </source>
</reference>
<dbReference type="Gene3D" id="3.90.226.10">
    <property type="entry name" value="2-enoyl-CoA Hydratase, Chain A, domain 1"/>
    <property type="match status" value="1"/>
</dbReference>